<protein>
    <submittedName>
        <fullName evidence="3">Uncharacterized protein</fullName>
    </submittedName>
</protein>
<evidence type="ECO:0000256" key="2">
    <source>
        <dbReference type="SAM" id="MobiDB-lite"/>
    </source>
</evidence>
<reference evidence="4" key="1">
    <citation type="journal article" date="2015" name="Proc. Natl. Acad. Sci. U.S.A.">
        <title>Genome sequence of the Asian Tiger mosquito, Aedes albopictus, reveals insights into its biology, genetics, and evolution.</title>
        <authorList>
            <person name="Chen X.G."/>
            <person name="Jiang X."/>
            <person name="Gu J."/>
            <person name="Xu M."/>
            <person name="Wu Y."/>
            <person name="Deng Y."/>
            <person name="Zhang C."/>
            <person name="Bonizzoni M."/>
            <person name="Dermauw W."/>
            <person name="Vontas J."/>
            <person name="Armbruster P."/>
            <person name="Huang X."/>
            <person name="Yang Y."/>
            <person name="Zhang H."/>
            <person name="He W."/>
            <person name="Peng H."/>
            <person name="Liu Y."/>
            <person name="Wu K."/>
            <person name="Chen J."/>
            <person name="Lirakis M."/>
            <person name="Topalis P."/>
            <person name="Van Leeuwen T."/>
            <person name="Hall A.B."/>
            <person name="Jiang X."/>
            <person name="Thorpe C."/>
            <person name="Mueller R.L."/>
            <person name="Sun C."/>
            <person name="Waterhouse R.M."/>
            <person name="Yan G."/>
            <person name="Tu Z.J."/>
            <person name="Fang X."/>
            <person name="James A.A."/>
        </authorList>
    </citation>
    <scope>NUCLEOTIDE SEQUENCE [LARGE SCALE GENOMIC DNA]</scope>
    <source>
        <strain evidence="4">Foshan</strain>
    </source>
</reference>
<sequence length="396" mass="46108">MEEFLEDDSYEPNEDNTVVESLEEEQEAVETILGSGDPRFINEFLICKMLFRHQQCEPSVDFATIRSNSLEEFMDNLYRLVQPFIKREIEFYEMNQPSWAEKEFPTREDLNRFVAFKDKVRKRSYRIEQVTEFMLKRWNEREIILQVYTYSSNLDSRAAWDIARQVLLGEEGPTDDGIKKVIKAAPDNDENRLKAITRKLQKIHQAHLKPKTDDAFQQWAQLVMQQSSKKYKDFGFGRLPKKLQNKFTVMKRIRERKSNSIWGPALPGHSADGYGFEEEVYALRQTVIQIKDLVEMLDRRVEMLEEKCQGFRQTRNGVALKKNEKYDSDGVEESEDGGGNDDAQMGEENEEPAINVAAMVQVDLEQPGGSQSGHPDPLFPMEYEVKEENDEVESDE</sequence>
<feature type="compositionally biased region" description="Acidic residues" evidence="2">
    <location>
        <begin position="385"/>
        <end position="396"/>
    </location>
</feature>
<dbReference type="GeneID" id="109426152"/>
<keyword evidence="1" id="KW-0175">Coiled coil</keyword>
<reference evidence="3" key="2">
    <citation type="submission" date="2025-05" db="UniProtKB">
        <authorList>
            <consortium name="EnsemblMetazoa"/>
        </authorList>
    </citation>
    <scope>IDENTIFICATION</scope>
    <source>
        <strain evidence="3">Foshan</strain>
    </source>
</reference>
<name>A0ABM1YP77_AEDAL</name>
<dbReference type="Proteomes" id="UP000069940">
    <property type="component" value="Unassembled WGS sequence"/>
</dbReference>
<keyword evidence="4" id="KW-1185">Reference proteome</keyword>
<dbReference type="EnsemblMetazoa" id="AALFPA23_010899.R15373">
    <property type="protein sequence ID" value="AALFPA23_010899.P15373"/>
    <property type="gene ID" value="AALFPA23_010899"/>
</dbReference>
<organism evidence="3 4">
    <name type="scientific">Aedes albopictus</name>
    <name type="common">Asian tiger mosquito</name>
    <name type="synonym">Stegomyia albopicta</name>
    <dbReference type="NCBI Taxonomy" id="7160"/>
    <lineage>
        <taxon>Eukaryota</taxon>
        <taxon>Metazoa</taxon>
        <taxon>Ecdysozoa</taxon>
        <taxon>Arthropoda</taxon>
        <taxon>Hexapoda</taxon>
        <taxon>Insecta</taxon>
        <taxon>Pterygota</taxon>
        <taxon>Neoptera</taxon>
        <taxon>Endopterygota</taxon>
        <taxon>Diptera</taxon>
        <taxon>Nematocera</taxon>
        <taxon>Culicoidea</taxon>
        <taxon>Culicidae</taxon>
        <taxon>Culicinae</taxon>
        <taxon>Aedini</taxon>
        <taxon>Aedes</taxon>
        <taxon>Stegomyia</taxon>
    </lineage>
</organism>
<feature type="compositionally biased region" description="Acidic residues" evidence="2">
    <location>
        <begin position="329"/>
        <end position="351"/>
    </location>
</feature>
<feature type="region of interest" description="Disordered" evidence="2">
    <location>
        <begin position="322"/>
        <end position="396"/>
    </location>
</feature>
<evidence type="ECO:0000313" key="4">
    <source>
        <dbReference type="Proteomes" id="UP000069940"/>
    </source>
</evidence>
<dbReference type="RefSeq" id="XP_019557127.3">
    <property type="nucleotide sequence ID" value="XM_019701582.3"/>
</dbReference>
<accession>A0ABM1YP77</accession>
<evidence type="ECO:0000313" key="3">
    <source>
        <dbReference type="EnsemblMetazoa" id="AALFPA23_010899.P15373"/>
    </source>
</evidence>
<feature type="coiled-coil region" evidence="1">
    <location>
        <begin position="287"/>
        <end position="314"/>
    </location>
</feature>
<evidence type="ECO:0000256" key="1">
    <source>
        <dbReference type="SAM" id="Coils"/>
    </source>
</evidence>
<proteinExistence type="predicted"/>